<comment type="caution">
    <text evidence="2">The sequence shown here is derived from an EMBL/GenBank/DDBJ whole genome shotgun (WGS) entry which is preliminary data.</text>
</comment>
<feature type="compositionally biased region" description="Polar residues" evidence="1">
    <location>
        <begin position="347"/>
        <end position="356"/>
    </location>
</feature>
<feature type="compositionally biased region" description="Low complexity" evidence="1">
    <location>
        <begin position="357"/>
        <end position="370"/>
    </location>
</feature>
<dbReference type="Proteomes" id="UP000887226">
    <property type="component" value="Unassembled WGS sequence"/>
</dbReference>
<evidence type="ECO:0000256" key="1">
    <source>
        <dbReference type="SAM" id="MobiDB-lite"/>
    </source>
</evidence>
<feature type="compositionally biased region" description="Basic and acidic residues" evidence="1">
    <location>
        <begin position="12"/>
        <end position="23"/>
    </location>
</feature>
<feature type="compositionally biased region" description="Low complexity" evidence="1">
    <location>
        <begin position="481"/>
        <end position="494"/>
    </location>
</feature>
<feature type="compositionally biased region" description="Polar residues" evidence="1">
    <location>
        <begin position="500"/>
        <end position="509"/>
    </location>
</feature>
<organism evidence="2 3">
    <name type="scientific">Calycina marina</name>
    <dbReference type="NCBI Taxonomy" id="1763456"/>
    <lineage>
        <taxon>Eukaryota</taxon>
        <taxon>Fungi</taxon>
        <taxon>Dikarya</taxon>
        <taxon>Ascomycota</taxon>
        <taxon>Pezizomycotina</taxon>
        <taxon>Leotiomycetes</taxon>
        <taxon>Helotiales</taxon>
        <taxon>Pezizellaceae</taxon>
        <taxon>Calycina</taxon>
    </lineage>
</organism>
<feature type="region of interest" description="Disordered" evidence="1">
    <location>
        <begin position="346"/>
        <end position="382"/>
    </location>
</feature>
<feature type="region of interest" description="Disordered" evidence="1">
    <location>
        <begin position="479"/>
        <end position="511"/>
    </location>
</feature>
<feature type="region of interest" description="Disordered" evidence="1">
    <location>
        <begin position="1"/>
        <end position="23"/>
    </location>
</feature>
<proteinExistence type="predicted"/>
<protein>
    <submittedName>
        <fullName evidence="2">Uncharacterized protein</fullName>
    </submittedName>
</protein>
<name>A0A9P7ZAK5_9HELO</name>
<keyword evidence="3" id="KW-1185">Reference proteome</keyword>
<accession>A0A9P7ZAK5</accession>
<dbReference type="AlphaFoldDB" id="A0A9P7ZAK5"/>
<dbReference type="EMBL" id="MU253760">
    <property type="protein sequence ID" value="KAG9247923.1"/>
    <property type="molecule type" value="Genomic_DNA"/>
</dbReference>
<reference evidence="2" key="1">
    <citation type="journal article" date="2021" name="IMA Fungus">
        <title>Genomic characterization of three marine fungi, including Emericellopsis atlantica sp. nov. with signatures of a generalist lifestyle and marine biomass degradation.</title>
        <authorList>
            <person name="Hagestad O.C."/>
            <person name="Hou L."/>
            <person name="Andersen J.H."/>
            <person name="Hansen E.H."/>
            <person name="Altermark B."/>
            <person name="Li C."/>
            <person name="Kuhnert E."/>
            <person name="Cox R.J."/>
            <person name="Crous P.W."/>
            <person name="Spatafora J.W."/>
            <person name="Lail K."/>
            <person name="Amirebrahimi M."/>
            <person name="Lipzen A."/>
            <person name="Pangilinan J."/>
            <person name="Andreopoulos W."/>
            <person name="Hayes R.D."/>
            <person name="Ng V."/>
            <person name="Grigoriev I.V."/>
            <person name="Jackson S.A."/>
            <person name="Sutton T.D.S."/>
            <person name="Dobson A.D.W."/>
            <person name="Rama T."/>
        </authorList>
    </citation>
    <scope>NUCLEOTIDE SEQUENCE</scope>
    <source>
        <strain evidence="2">TRa3180A</strain>
    </source>
</reference>
<evidence type="ECO:0000313" key="2">
    <source>
        <dbReference type="EMBL" id="KAG9247923.1"/>
    </source>
</evidence>
<evidence type="ECO:0000313" key="3">
    <source>
        <dbReference type="Proteomes" id="UP000887226"/>
    </source>
</evidence>
<gene>
    <name evidence="2" type="ORF">BJ878DRAFT_538833</name>
</gene>
<sequence length="638" mass="71470">MFGTFPSIRQVPDGRYHPPHRSDDDLNGTWLLGSLEGLFKEPDRAPALQPDDEEELEVEVATNSLWALEAELENARQQFTPPHIRISNIKIRIRYTQDIIRASTAAFEVVRSRLEDRNVGHQPVLNRWGDVRWKRDVPADGIVETPAQLHLRASQATTNRLWGLEVDLEGAREARPVDSDRVNALTNRIQETRAEADAAQAVFANRDTAEELRLRTQDSQAVSSLYLRLQGDLETDREQVDEAHVNALYNRIQEAQTQVDDAQQAFDLVDAAAAAPQHDMSLRTLHHRHTTVSLHPQDPFQAFTFNPGQRIQAIGSQHENTLPRIQEQLDRARQALEALDVLGAARATSSTPARPQSSGFFSDFSSSTDSNDPEPPRVRSRARAFVSRDEVDRWGRLPRFNLTLPPPRHHCIQETEVAKVRLQTLETELVRLLQILTANSPRKATLTNIIRETHAQIDSSLATIESALSIDTLATLPPRLSGSGSQSNGDSDSGTHVAAHSSNTQTLEQTPAPASPILNLNIPITFQLAAHYNPPEPSFYITSSHLEDLLETRIDHCIAAGDEENYLILVQLAERNHRLDCELATARHQGEATHQALQDTVTAESERLQARQEQPGFIRRTFSSWRPRRDEVGCMVGN</sequence>